<dbReference type="Gene3D" id="3.40.50.150">
    <property type="entry name" value="Vaccinia Virus protein VP39"/>
    <property type="match status" value="1"/>
</dbReference>
<name>A0A1A5YEK4_9BACL</name>
<dbReference type="InterPro" id="IPR029063">
    <property type="entry name" value="SAM-dependent_MTases_sf"/>
</dbReference>
<proteinExistence type="predicted"/>
<evidence type="ECO:0000259" key="1">
    <source>
        <dbReference type="Pfam" id="PF13649"/>
    </source>
</evidence>
<dbReference type="Proteomes" id="UP000092024">
    <property type="component" value="Unassembled WGS sequence"/>
</dbReference>
<dbReference type="CDD" id="cd02440">
    <property type="entry name" value="AdoMet_MTases"/>
    <property type="match status" value="1"/>
</dbReference>
<sequence length="185" mass="21355">MKLYNYLLLLLGFLRNPKRVGSVLPSSKWLAQKVVHSVPWNEVSSIAELGSGTGAITRLIQYHIAEPTNVFLFERDPGMRKRLKSTYLHFQISSNASYLYKKMTQQDLQSVDCVICGLPFFNFSNEMRQRILDQIQLALKPGGILIVYQFSLQMKRTLNHHFIVEEVAFVPFNFPPAFVYVCHKK</sequence>
<dbReference type="InterPro" id="IPR041698">
    <property type="entry name" value="Methyltransf_25"/>
</dbReference>
<organism evidence="2 3">
    <name type="scientific">Paenibacillus oryzae</name>
    <dbReference type="NCBI Taxonomy" id="1844972"/>
    <lineage>
        <taxon>Bacteria</taxon>
        <taxon>Bacillati</taxon>
        <taxon>Bacillota</taxon>
        <taxon>Bacilli</taxon>
        <taxon>Bacillales</taxon>
        <taxon>Paenibacillaceae</taxon>
        <taxon>Paenibacillus</taxon>
    </lineage>
</organism>
<dbReference type="Pfam" id="PF13649">
    <property type="entry name" value="Methyltransf_25"/>
    <property type="match status" value="1"/>
</dbReference>
<dbReference type="EMBL" id="LYPA01000067">
    <property type="protein sequence ID" value="OBR64018.1"/>
    <property type="molecule type" value="Genomic_DNA"/>
</dbReference>
<dbReference type="GO" id="GO:0008168">
    <property type="term" value="F:methyltransferase activity"/>
    <property type="evidence" value="ECO:0007669"/>
    <property type="project" value="UniProtKB-KW"/>
</dbReference>
<gene>
    <name evidence="2" type="ORF">A7K91_20210</name>
</gene>
<dbReference type="RefSeq" id="WP_068685409.1">
    <property type="nucleotide sequence ID" value="NZ_LYPA01000067.1"/>
</dbReference>
<keyword evidence="2" id="KW-0808">Transferase</keyword>
<feature type="domain" description="Methyltransferase" evidence="1">
    <location>
        <begin position="46"/>
        <end position="143"/>
    </location>
</feature>
<protein>
    <submittedName>
        <fullName evidence="2">Phospholipid methyltransferase</fullName>
    </submittedName>
</protein>
<evidence type="ECO:0000313" key="3">
    <source>
        <dbReference type="Proteomes" id="UP000092024"/>
    </source>
</evidence>
<dbReference type="STRING" id="1844972.A7K91_20210"/>
<keyword evidence="2" id="KW-0489">Methyltransferase</keyword>
<comment type="caution">
    <text evidence="2">The sequence shown here is derived from an EMBL/GenBank/DDBJ whole genome shotgun (WGS) entry which is preliminary data.</text>
</comment>
<accession>A0A1A5YEK4</accession>
<evidence type="ECO:0000313" key="2">
    <source>
        <dbReference type="EMBL" id="OBR64018.1"/>
    </source>
</evidence>
<dbReference type="OrthoDB" id="9805585at2"/>
<dbReference type="AlphaFoldDB" id="A0A1A5YEK4"/>
<keyword evidence="3" id="KW-1185">Reference proteome</keyword>
<dbReference type="GO" id="GO:0032259">
    <property type="term" value="P:methylation"/>
    <property type="evidence" value="ECO:0007669"/>
    <property type="project" value="UniProtKB-KW"/>
</dbReference>
<reference evidence="2 3" key="1">
    <citation type="submission" date="2016-05" db="EMBL/GenBank/DDBJ databases">
        <title>Paenibacillus oryzae. sp. nov., isolated from the rice root.</title>
        <authorList>
            <person name="Zhang J."/>
            <person name="Zhang X."/>
        </authorList>
    </citation>
    <scope>NUCLEOTIDE SEQUENCE [LARGE SCALE GENOMIC DNA]</scope>
    <source>
        <strain evidence="2 3">1DrF-4</strain>
    </source>
</reference>
<dbReference type="SUPFAM" id="SSF53335">
    <property type="entry name" value="S-adenosyl-L-methionine-dependent methyltransferases"/>
    <property type="match status" value="1"/>
</dbReference>